<dbReference type="GO" id="GO:0006631">
    <property type="term" value="P:fatty acid metabolic process"/>
    <property type="evidence" value="ECO:0007669"/>
    <property type="project" value="InterPro"/>
</dbReference>
<evidence type="ECO:0000313" key="3">
    <source>
        <dbReference type="Proteomes" id="UP000030960"/>
    </source>
</evidence>
<dbReference type="Gene3D" id="1.10.1040.10">
    <property type="entry name" value="N-(1-d-carboxylethyl)-l-norvaline Dehydrogenase, domain 2"/>
    <property type="match status" value="1"/>
</dbReference>
<dbReference type="InterPro" id="IPR008927">
    <property type="entry name" value="6-PGluconate_DH-like_C_sf"/>
</dbReference>
<accession>A0A0B3SMN0</accession>
<protein>
    <submittedName>
        <fullName evidence="2">3-hydroxyacyl-CoA dehydrogenase</fullName>
        <ecNumber evidence="2">1.1.1.157</ecNumber>
    </submittedName>
</protein>
<dbReference type="Pfam" id="PF00725">
    <property type="entry name" value="3HCDH"/>
    <property type="match status" value="1"/>
</dbReference>
<feature type="domain" description="3-hydroxyacyl-CoA dehydrogenase C-terminal" evidence="1">
    <location>
        <begin position="1"/>
        <end position="38"/>
    </location>
</feature>
<comment type="caution">
    <text evidence="2">The sequence shown here is derived from an EMBL/GenBank/DDBJ whole genome shotgun (WGS) entry which is preliminary data.</text>
</comment>
<dbReference type="GO" id="GO:0008691">
    <property type="term" value="F:3-hydroxybutyryl-CoA dehydrogenase activity"/>
    <property type="evidence" value="ECO:0007669"/>
    <property type="project" value="UniProtKB-EC"/>
</dbReference>
<dbReference type="Proteomes" id="UP000030960">
    <property type="component" value="Unassembled WGS sequence"/>
</dbReference>
<sequence length="39" mass="4673">MGPFSLFDLTGLDVSYSVLERIYEDFYQEPRFRPAPFLR</sequence>
<gene>
    <name evidence="2" type="ORF">OA50_03696</name>
</gene>
<evidence type="ECO:0000313" key="2">
    <source>
        <dbReference type="EMBL" id="KHQ51794.1"/>
    </source>
</evidence>
<dbReference type="SUPFAM" id="SSF48179">
    <property type="entry name" value="6-phosphogluconate dehydrogenase C-terminal domain-like"/>
    <property type="match status" value="1"/>
</dbReference>
<reference evidence="2 3" key="1">
    <citation type="submission" date="2014-10" db="EMBL/GenBank/DDBJ databases">
        <title>Genome sequence of Ponticoccus sp. strain UMTAT08 isolated from clonal culture of toxic dinoflagellate Alexandrium tamiyavanichii.</title>
        <authorList>
            <person name="Gan H.Y."/>
            <person name="Muhd D.-D."/>
            <person name="Mohd Noor M.E."/>
            <person name="Yeong Y.S."/>
            <person name="Usup G."/>
        </authorList>
    </citation>
    <scope>NUCLEOTIDE SEQUENCE [LARGE SCALE GENOMIC DNA]</scope>
    <source>
        <strain evidence="2 3">UMTAT08</strain>
    </source>
</reference>
<dbReference type="EC" id="1.1.1.157" evidence="2"/>
<evidence type="ECO:0000259" key="1">
    <source>
        <dbReference type="Pfam" id="PF00725"/>
    </source>
</evidence>
<dbReference type="InterPro" id="IPR013328">
    <property type="entry name" value="6PGD_dom2"/>
</dbReference>
<keyword evidence="2" id="KW-0560">Oxidoreductase</keyword>
<keyword evidence="3" id="KW-1185">Reference proteome</keyword>
<dbReference type="AlphaFoldDB" id="A0A0B3SMN0"/>
<dbReference type="EMBL" id="JSUQ01000015">
    <property type="protein sequence ID" value="KHQ51794.1"/>
    <property type="molecule type" value="Genomic_DNA"/>
</dbReference>
<dbReference type="InterPro" id="IPR006108">
    <property type="entry name" value="3HC_DH_C"/>
</dbReference>
<dbReference type="STRING" id="561184.SAMN05216376_104129"/>
<name>A0A0B3SMN0_9RHOB</name>
<proteinExistence type="predicted"/>
<organism evidence="2 3">
    <name type="scientific">Mameliella alba</name>
    <dbReference type="NCBI Taxonomy" id="561184"/>
    <lineage>
        <taxon>Bacteria</taxon>
        <taxon>Pseudomonadati</taxon>
        <taxon>Pseudomonadota</taxon>
        <taxon>Alphaproteobacteria</taxon>
        <taxon>Rhodobacterales</taxon>
        <taxon>Roseobacteraceae</taxon>
        <taxon>Mameliella</taxon>
    </lineage>
</organism>
<dbReference type="RefSeq" id="WP_223306248.1">
    <property type="nucleotide sequence ID" value="NZ_JSUQ01000015.1"/>
</dbReference>